<dbReference type="Pfam" id="PF01075">
    <property type="entry name" value="Glyco_transf_9"/>
    <property type="match status" value="1"/>
</dbReference>
<dbReference type="NCBIfam" id="TIGR02193">
    <property type="entry name" value="heptsyl_trn_I"/>
    <property type="match status" value="1"/>
</dbReference>
<dbReference type="AlphaFoldDB" id="A0A0F9YAJ5"/>
<dbReference type="GO" id="GO:0009244">
    <property type="term" value="P:lipopolysaccharide core region biosynthetic process"/>
    <property type="evidence" value="ECO:0007669"/>
    <property type="project" value="InterPro"/>
</dbReference>
<reference evidence="13" key="1">
    <citation type="journal article" date="2015" name="Nature">
        <title>Complex archaea that bridge the gap between prokaryotes and eukaryotes.</title>
        <authorList>
            <person name="Spang A."/>
            <person name="Saw J.H."/>
            <person name="Jorgensen S.L."/>
            <person name="Zaremba-Niedzwiedzka K."/>
            <person name="Martijn J."/>
            <person name="Lind A.E."/>
            <person name="van Eijk R."/>
            <person name="Schleper C."/>
            <person name="Guy L."/>
            <person name="Ettema T.J."/>
        </authorList>
    </citation>
    <scope>NUCLEOTIDE SEQUENCE</scope>
</reference>
<dbReference type="CDD" id="cd03789">
    <property type="entry name" value="GT9_LPS_heptosyltransferase"/>
    <property type="match status" value="1"/>
</dbReference>
<dbReference type="SUPFAM" id="SSF53756">
    <property type="entry name" value="UDP-Glycosyltransferase/glycogen phosphorylase"/>
    <property type="match status" value="1"/>
</dbReference>
<dbReference type="EC" id="2.4.99.23" evidence="9"/>
<organism evidence="13">
    <name type="scientific">marine sediment metagenome</name>
    <dbReference type="NCBI Taxonomy" id="412755"/>
    <lineage>
        <taxon>unclassified sequences</taxon>
        <taxon>metagenomes</taxon>
        <taxon>ecological metagenomes</taxon>
    </lineage>
</organism>
<protein>
    <recommendedName>
        <fullName evidence="10">Lipopolysaccharide heptosyltransferase 1</fullName>
        <ecNumber evidence="9">2.4.99.23</ecNumber>
    </recommendedName>
    <alternativeName>
        <fullName evidence="11">ADP-heptose:lipopolysaccharide heptosyltransferase I</fullName>
    </alternativeName>
</protein>
<evidence type="ECO:0000256" key="3">
    <source>
        <dbReference type="ARBA" id="ARBA00022475"/>
    </source>
</evidence>
<evidence type="ECO:0000256" key="9">
    <source>
        <dbReference type="ARBA" id="ARBA00044041"/>
    </source>
</evidence>
<evidence type="ECO:0000256" key="10">
    <source>
        <dbReference type="ARBA" id="ARBA00044190"/>
    </source>
</evidence>
<proteinExistence type="predicted"/>
<keyword evidence="6" id="KW-0808">Transferase</keyword>
<dbReference type="PANTHER" id="PTHR30160">
    <property type="entry name" value="TETRAACYLDISACCHARIDE 4'-KINASE-RELATED"/>
    <property type="match status" value="1"/>
</dbReference>
<dbReference type="InterPro" id="IPR051199">
    <property type="entry name" value="LPS_LOS_Heptosyltrfase"/>
</dbReference>
<evidence type="ECO:0000256" key="4">
    <source>
        <dbReference type="ARBA" id="ARBA00022519"/>
    </source>
</evidence>
<dbReference type="GO" id="GO:0005829">
    <property type="term" value="C:cytosol"/>
    <property type="evidence" value="ECO:0007669"/>
    <property type="project" value="TreeGrafter"/>
</dbReference>
<evidence type="ECO:0000256" key="1">
    <source>
        <dbReference type="ARBA" id="ARBA00004515"/>
    </source>
</evidence>
<evidence type="ECO:0000256" key="5">
    <source>
        <dbReference type="ARBA" id="ARBA00022676"/>
    </source>
</evidence>
<comment type="subcellular location">
    <subcellularLocation>
        <location evidence="1">Cell inner membrane</location>
        <topology evidence="1">Peripheral membrane protein</topology>
        <orientation evidence="1">Cytoplasmic side</orientation>
    </subcellularLocation>
</comment>
<keyword evidence="7" id="KW-0448">Lipopolysaccharide biosynthesis</keyword>
<sequence>MHILIVKTSSLGDIIHTLPAVSDAARAIPGLKIDWVVEEAFAEIPAWHPAVNRVIPVAIRRWRKNWWQNLFGGEVRRFRQLLRHTHYDLIIDAQGLLKSAFICRQAQGPVAGLDKNSIRESAASWFYQQRHAVPRAEHAVQRVRQLFAKALGYVFDANALDYGIVLPAMRATIHDSEAPTTLMFLHGTTWDSKHWPEPYWRELARMASDAGYRVKLPWGTADEEARAVKVAQGLTGVQVLPRMSLTALAGELSASDGVVAMDTGLGHLAAALNRPTVSIYGATNPFLSGTFGYHQLQLKSDLPCAPCMRKQCHYQGQPLTDTLADGTSFVVTPACYRSAPPGEVMAHLERMISQAGFVPASAPETPAAIATAIANGDGAGT</sequence>
<dbReference type="GO" id="GO:0008713">
    <property type="term" value="F:ADP-heptose-lipopolysaccharide heptosyltransferase activity"/>
    <property type="evidence" value="ECO:0007669"/>
    <property type="project" value="TreeGrafter"/>
</dbReference>
<comment type="caution">
    <text evidence="13">The sequence shown here is derived from an EMBL/GenBank/DDBJ whole genome shotgun (WGS) entry which is preliminary data.</text>
</comment>
<keyword evidence="8" id="KW-0472">Membrane</keyword>
<evidence type="ECO:0000256" key="11">
    <source>
        <dbReference type="ARBA" id="ARBA00044330"/>
    </source>
</evidence>
<dbReference type="EMBL" id="LAZR01000008">
    <property type="protein sequence ID" value="KKO09102.1"/>
    <property type="molecule type" value="Genomic_DNA"/>
</dbReference>
<dbReference type="Gene3D" id="3.40.50.2000">
    <property type="entry name" value="Glycogen Phosphorylase B"/>
    <property type="match status" value="2"/>
</dbReference>
<evidence type="ECO:0000256" key="2">
    <source>
        <dbReference type="ARBA" id="ARBA00004713"/>
    </source>
</evidence>
<evidence type="ECO:0000256" key="6">
    <source>
        <dbReference type="ARBA" id="ARBA00022679"/>
    </source>
</evidence>
<gene>
    <name evidence="13" type="ORF">LCGC14_0042210</name>
</gene>
<dbReference type="PANTHER" id="PTHR30160:SF19">
    <property type="entry name" value="LIPOPOLYSACCHARIDE HEPTOSYLTRANSFERASE 1"/>
    <property type="match status" value="1"/>
</dbReference>
<keyword evidence="4" id="KW-0997">Cell inner membrane</keyword>
<evidence type="ECO:0000256" key="8">
    <source>
        <dbReference type="ARBA" id="ARBA00023136"/>
    </source>
</evidence>
<dbReference type="GO" id="GO:0005886">
    <property type="term" value="C:plasma membrane"/>
    <property type="evidence" value="ECO:0007669"/>
    <property type="project" value="UniProtKB-SubCell"/>
</dbReference>
<keyword evidence="5" id="KW-0328">Glycosyltransferase</keyword>
<accession>A0A0F9YAJ5</accession>
<comment type="catalytic activity">
    <reaction evidence="12">
        <text>an alpha-Kdo-(2-&gt;4)-alpha-Kdo-(2-&gt;6)-lipid A + ADP-L-glycero-beta-D-manno-heptose = an L-alpha-D-Hep-(1-&gt;5)-[alpha-Kdo-(2-&gt;4)]-alpha-Kdo-(2-&gt;6)-lipid A + ADP + H(+)</text>
        <dbReference type="Rhea" id="RHEA:74067"/>
        <dbReference type="ChEBI" id="CHEBI:15378"/>
        <dbReference type="ChEBI" id="CHEBI:61506"/>
        <dbReference type="ChEBI" id="CHEBI:176431"/>
        <dbReference type="ChEBI" id="CHEBI:193068"/>
        <dbReference type="ChEBI" id="CHEBI:456216"/>
        <dbReference type="EC" id="2.4.99.23"/>
    </reaction>
</comment>
<dbReference type="InterPro" id="IPR011908">
    <property type="entry name" value="LipoPS_heptosylTferase-I"/>
</dbReference>
<evidence type="ECO:0000256" key="7">
    <source>
        <dbReference type="ARBA" id="ARBA00022985"/>
    </source>
</evidence>
<dbReference type="InterPro" id="IPR002201">
    <property type="entry name" value="Glyco_trans_9"/>
</dbReference>
<comment type="pathway">
    <text evidence="2">Bacterial outer membrane biogenesis; LPS core biosynthesis.</text>
</comment>
<evidence type="ECO:0000256" key="12">
    <source>
        <dbReference type="ARBA" id="ARBA00049201"/>
    </source>
</evidence>
<keyword evidence="3" id="KW-1003">Cell membrane</keyword>
<name>A0A0F9YAJ5_9ZZZZ</name>
<evidence type="ECO:0000313" key="13">
    <source>
        <dbReference type="EMBL" id="KKO09102.1"/>
    </source>
</evidence>